<dbReference type="InterPro" id="IPR024537">
    <property type="entry name" value="DUF3322"/>
</dbReference>
<keyword evidence="4" id="KW-1185">Reference proteome</keyword>
<evidence type="ECO:0000259" key="2">
    <source>
        <dbReference type="Pfam" id="PF11795"/>
    </source>
</evidence>
<dbReference type="PIRSF" id="PIRSF028408">
    <property type="entry name" value="UCP028408"/>
    <property type="match status" value="1"/>
</dbReference>
<dbReference type="EMBL" id="CP092109">
    <property type="protein sequence ID" value="UWZ81489.1"/>
    <property type="molecule type" value="Genomic_DNA"/>
</dbReference>
<name>A0ABY5ZRL9_9BACT</name>
<dbReference type="InterPro" id="IPR014544">
    <property type="entry name" value="UCP028408"/>
</dbReference>
<gene>
    <name evidence="3" type="ORF">L9S41_08855</name>
</gene>
<protein>
    <submittedName>
        <fullName evidence="3">DUF3322 domain-containing protein</fullName>
    </submittedName>
</protein>
<dbReference type="Pfam" id="PF11795">
    <property type="entry name" value="DUF3322"/>
    <property type="match status" value="1"/>
</dbReference>
<dbReference type="InterPro" id="IPR024534">
    <property type="entry name" value="JetD_C"/>
</dbReference>
<feature type="domain" description="Wadjet protein JetD C-terminal" evidence="1">
    <location>
        <begin position="216"/>
        <end position="389"/>
    </location>
</feature>
<dbReference type="Proteomes" id="UP001060414">
    <property type="component" value="Chromosome"/>
</dbReference>
<accession>A0ABY5ZRL9</accession>
<evidence type="ECO:0000259" key="1">
    <source>
        <dbReference type="Pfam" id="PF09983"/>
    </source>
</evidence>
<organism evidence="3 4">
    <name type="scientific">Geoalkalibacter halelectricus</name>
    <dbReference type="NCBI Taxonomy" id="2847045"/>
    <lineage>
        <taxon>Bacteria</taxon>
        <taxon>Pseudomonadati</taxon>
        <taxon>Thermodesulfobacteriota</taxon>
        <taxon>Desulfuromonadia</taxon>
        <taxon>Desulfuromonadales</taxon>
        <taxon>Geoalkalibacteraceae</taxon>
        <taxon>Geoalkalibacter</taxon>
    </lineage>
</organism>
<sequence>MISVNDIKDFANRAWNRGDVLRGAALSDPEFPLRLRFKKAGGQHVIDSFAEIQRWVSELNASSKDKRGFGYAVEFSQVNHRKLGRQNLPSDIRFDSPYDLARFIGKQNDLDEYLTVLRYSEEQNPSVAAWMKSNPMKVLPHMQDWEKVLRVCDYLLANPRPGIYLRQLALPGIDTKFFEGKRAILSEALTQCLPREAYEDCVTGLSRAGFERRYGFLYDEPFVRFRILDDSILPDSDYRDVSVPATDFARTPIPGVQTVFITENKVNGLAFPMVKGSIVVFGLGYGIGELAEAEWLKDKRVVYWGDIDTHGYGILSMLRGKLPHVESILMNCRDLDQNKNLAVQESSDTRRTDSLTNLTDAELAAYQRLFPGGDCEGTRIEQERVPYMQLISALRLDDRKR</sequence>
<evidence type="ECO:0000313" key="3">
    <source>
        <dbReference type="EMBL" id="UWZ81489.1"/>
    </source>
</evidence>
<dbReference type="Pfam" id="PF09983">
    <property type="entry name" value="JetD_C"/>
    <property type="match status" value="1"/>
</dbReference>
<dbReference type="RefSeq" id="WP_260749864.1">
    <property type="nucleotide sequence ID" value="NZ_CP092109.1"/>
</dbReference>
<reference evidence="3" key="1">
    <citation type="journal article" date="2022" name="Environ. Microbiol.">
        <title>Geoalkalibacter halelectricus SAP #1 sp. nov. possessing extracellular electron transfer and mineral#reducing capabilities from a haloalkaline environment.</title>
        <authorList>
            <person name="Yadav S."/>
            <person name="Singh R."/>
            <person name="Sundharam S.S."/>
            <person name="Chaudhary S."/>
            <person name="Krishnamurthi S."/>
            <person name="Patil S.A."/>
        </authorList>
    </citation>
    <scope>NUCLEOTIDE SEQUENCE</scope>
    <source>
        <strain evidence="3">SAP-1</strain>
    </source>
</reference>
<evidence type="ECO:0000313" key="4">
    <source>
        <dbReference type="Proteomes" id="UP001060414"/>
    </source>
</evidence>
<proteinExistence type="predicted"/>
<feature type="domain" description="DUF3322" evidence="2">
    <location>
        <begin position="6"/>
        <end position="189"/>
    </location>
</feature>